<reference evidence="2" key="1">
    <citation type="submission" date="2023-05" db="EMBL/GenBank/DDBJ databases">
        <authorList>
            <person name="Stuckert A."/>
        </authorList>
    </citation>
    <scope>NUCLEOTIDE SEQUENCE</scope>
</reference>
<evidence type="ECO:0000256" key="1">
    <source>
        <dbReference type="SAM" id="Phobius"/>
    </source>
</evidence>
<proteinExistence type="predicted"/>
<feature type="transmembrane region" description="Helical" evidence="1">
    <location>
        <begin position="12"/>
        <end position="36"/>
    </location>
</feature>
<sequence length="70" mass="7801">MSTISDHLLYHVHYLWLSLLSCPQSLTISCIMPTISGYLETMFYPTRSSLSILPAIALIGLLCQGVRRSS</sequence>
<accession>A0ABN9AZY6</accession>
<dbReference type="EMBL" id="CATNWA010001957">
    <property type="protein sequence ID" value="CAI9541607.1"/>
    <property type="molecule type" value="Genomic_DNA"/>
</dbReference>
<evidence type="ECO:0000313" key="2">
    <source>
        <dbReference type="EMBL" id="CAI9541607.1"/>
    </source>
</evidence>
<keyword evidence="3" id="KW-1185">Reference proteome</keyword>
<comment type="caution">
    <text evidence="2">The sequence shown here is derived from an EMBL/GenBank/DDBJ whole genome shotgun (WGS) entry which is preliminary data.</text>
</comment>
<evidence type="ECO:0000313" key="3">
    <source>
        <dbReference type="Proteomes" id="UP001162483"/>
    </source>
</evidence>
<keyword evidence="1" id="KW-1133">Transmembrane helix</keyword>
<feature type="transmembrane region" description="Helical" evidence="1">
    <location>
        <begin position="48"/>
        <end position="66"/>
    </location>
</feature>
<keyword evidence="1" id="KW-0812">Transmembrane</keyword>
<keyword evidence="1" id="KW-0472">Membrane</keyword>
<protein>
    <recommendedName>
        <fullName evidence="4">Cytochrome c biogenesis B</fullName>
    </recommendedName>
</protein>
<evidence type="ECO:0008006" key="4">
    <source>
        <dbReference type="Google" id="ProtNLM"/>
    </source>
</evidence>
<dbReference type="Proteomes" id="UP001162483">
    <property type="component" value="Unassembled WGS sequence"/>
</dbReference>
<name>A0ABN9AZY6_9NEOB</name>
<gene>
    <name evidence="2" type="ORF">SPARVUS_LOCUS1950450</name>
</gene>
<organism evidence="2 3">
    <name type="scientific">Staurois parvus</name>
    <dbReference type="NCBI Taxonomy" id="386267"/>
    <lineage>
        <taxon>Eukaryota</taxon>
        <taxon>Metazoa</taxon>
        <taxon>Chordata</taxon>
        <taxon>Craniata</taxon>
        <taxon>Vertebrata</taxon>
        <taxon>Euteleostomi</taxon>
        <taxon>Amphibia</taxon>
        <taxon>Batrachia</taxon>
        <taxon>Anura</taxon>
        <taxon>Neobatrachia</taxon>
        <taxon>Ranoidea</taxon>
        <taxon>Ranidae</taxon>
        <taxon>Staurois</taxon>
    </lineage>
</organism>